<feature type="domain" description="TonB-dependent receptor-like beta-barrel" evidence="14">
    <location>
        <begin position="201"/>
        <end position="684"/>
    </location>
</feature>
<evidence type="ECO:0000256" key="4">
    <source>
        <dbReference type="ARBA" id="ARBA00022452"/>
    </source>
</evidence>
<keyword evidence="8 16" id="KW-0675">Receptor</keyword>
<feature type="region of interest" description="Disordered" evidence="12">
    <location>
        <begin position="53"/>
        <end position="73"/>
    </location>
</feature>
<name>A0A9D7PQK7_9PROT</name>
<comment type="subcellular location">
    <subcellularLocation>
        <location evidence="1 10">Cell outer membrane</location>
        <topology evidence="1 10">Multi-pass membrane protein</topology>
    </subcellularLocation>
</comment>
<accession>A0A9D7PQK7</accession>
<dbReference type="PANTHER" id="PTHR30069:SF28">
    <property type="entry name" value="TONB-DEPENDENT RECEPTOR YNCD-RELATED"/>
    <property type="match status" value="1"/>
</dbReference>
<keyword evidence="3 10" id="KW-0813">Transport</keyword>
<evidence type="ECO:0000256" key="9">
    <source>
        <dbReference type="ARBA" id="ARBA00023237"/>
    </source>
</evidence>
<proteinExistence type="inferred from homology"/>
<dbReference type="Gene3D" id="2.40.170.20">
    <property type="entry name" value="TonB-dependent receptor, beta-barrel domain"/>
    <property type="match status" value="1"/>
</dbReference>
<evidence type="ECO:0000256" key="5">
    <source>
        <dbReference type="ARBA" id="ARBA00022692"/>
    </source>
</evidence>
<evidence type="ECO:0000256" key="3">
    <source>
        <dbReference type="ARBA" id="ARBA00022448"/>
    </source>
</evidence>
<dbReference type="InterPro" id="IPR036942">
    <property type="entry name" value="Beta-barrel_TonB_sf"/>
</dbReference>
<dbReference type="CDD" id="cd01347">
    <property type="entry name" value="ligand_gated_channel"/>
    <property type="match status" value="1"/>
</dbReference>
<evidence type="ECO:0000256" key="10">
    <source>
        <dbReference type="PROSITE-ProRule" id="PRU01360"/>
    </source>
</evidence>
<keyword evidence="5 10" id="KW-0812">Transmembrane</keyword>
<dbReference type="PANTHER" id="PTHR30069">
    <property type="entry name" value="TONB-DEPENDENT OUTER MEMBRANE RECEPTOR"/>
    <property type="match status" value="1"/>
</dbReference>
<keyword evidence="6 11" id="KW-0798">TonB box</keyword>
<feature type="domain" description="TonB-dependent receptor plug" evidence="15">
    <location>
        <begin position="49"/>
        <end position="154"/>
    </location>
</feature>
<dbReference type="Proteomes" id="UP000886689">
    <property type="component" value="Unassembled WGS sequence"/>
</dbReference>
<dbReference type="SUPFAM" id="SSF56935">
    <property type="entry name" value="Porins"/>
    <property type="match status" value="1"/>
</dbReference>
<dbReference type="Pfam" id="PF00593">
    <property type="entry name" value="TonB_dep_Rec_b-barrel"/>
    <property type="match status" value="1"/>
</dbReference>
<dbReference type="InterPro" id="IPR037066">
    <property type="entry name" value="Plug_dom_sf"/>
</dbReference>
<keyword evidence="7 10" id="KW-0472">Membrane</keyword>
<dbReference type="PROSITE" id="PS52016">
    <property type="entry name" value="TONB_DEPENDENT_REC_3"/>
    <property type="match status" value="1"/>
</dbReference>
<dbReference type="Gene3D" id="2.170.130.10">
    <property type="entry name" value="TonB-dependent receptor, plug domain"/>
    <property type="match status" value="1"/>
</dbReference>
<evidence type="ECO:0000256" key="12">
    <source>
        <dbReference type="SAM" id="MobiDB-lite"/>
    </source>
</evidence>
<keyword evidence="9 10" id="KW-0998">Cell outer membrane</keyword>
<keyword evidence="4 10" id="KW-1134">Transmembrane beta strand</keyword>
<protein>
    <submittedName>
        <fullName evidence="16">TonB-dependent receptor</fullName>
    </submittedName>
</protein>
<evidence type="ECO:0000256" key="7">
    <source>
        <dbReference type="ARBA" id="ARBA00023136"/>
    </source>
</evidence>
<keyword evidence="13" id="KW-0732">Signal</keyword>
<sequence>MQTNLHLKPVVVALALTFPVSHLSYAESPAASLGEITVTGTREAQLITETPNTVDTVSGERIRQQRPSHPSQVMNQVPGVWVSNLSGEGHSTAIRQPLTTGAVYLYLEDGIPTRSTGFFNHNAMYEINVPQSGGMEISKGPGSALYGSDAIGGTVNVLTRTPPREAELETSAEAGSFGWGRLMMSGGNSSGDDAWRASLNLTTNNGYQDHAGYDRQTGNFRWDRALGSDATLKTVFSFSQVDQNHVGSLTKSQYDDDSSRKTNNIGFSYRKVDAFRLSTSYEKELGNSLISITPYVRDNSMEILPSWMVSYDPVQYTTKNQSFGFLSKYRHDFEPMRARVIVGLDFDISPGSRDEDSIRVTSTGNNVLGRNYTYNKGVVPVQIYDYDVTFRSISPYIHGEISPTEKLRLIAGLRYDDMQYDYDNNFRGGAAGASQGVAGGFPGNGFYGHVASAKVDYSHWGPKFGATYEFSKVLSGFANYSNSFRTPSEGQVFRGSRESTAIRAQRAAESLLDLKPVIVDNYEMGLRGLAGKANYEVSVYYMKKKDDIVSYTDPSTNQRTVVNAGETLHKGVEFGLGAPIADAWRIDASLSYAKHSYEQWKVSGTADYSGNEMEAAPRLIANTRLTYAPGCMNGGRFQLEWFKLGNYYHDQGNTKQYSGHNLVNLRANYPIEKRWEVFGSINNLFDKQYAETVGMDGTAPTYSTGLPRAFVVGVQAKW</sequence>
<dbReference type="AlphaFoldDB" id="A0A9D7PQK7"/>
<evidence type="ECO:0000259" key="15">
    <source>
        <dbReference type="Pfam" id="PF07715"/>
    </source>
</evidence>
<evidence type="ECO:0000259" key="14">
    <source>
        <dbReference type="Pfam" id="PF00593"/>
    </source>
</evidence>
<dbReference type="GO" id="GO:0009279">
    <property type="term" value="C:cell outer membrane"/>
    <property type="evidence" value="ECO:0007669"/>
    <property type="project" value="UniProtKB-SubCell"/>
</dbReference>
<gene>
    <name evidence="16" type="ORF">IPL58_02915</name>
</gene>
<dbReference type="EMBL" id="JADJUC010000002">
    <property type="protein sequence ID" value="MBK8523153.1"/>
    <property type="molecule type" value="Genomic_DNA"/>
</dbReference>
<evidence type="ECO:0000256" key="1">
    <source>
        <dbReference type="ARBA" id="ARBA00004571"/>
    </source>
</evidence>
<feature type="chain" id="PRO_5038714336" evidence="13">
    <location>
        <begin position="27"/>
        <end position="718"/>
    </location>
</feature>
<evidence type="ECO:0000256" key="8">
    <source>
        <dbReference type="ARBA" id="ARBA00023170"/>
    </source>
</evidence>
<evidence type="ECO:0000256" key="6">
    <source>
        <dbReference type="ARBA" id="ARBA00023077"/>
    </source>
</evidence>
<organism evidence="16 17">
    <name type="scientific">Candidatus Proximibacter danicus</name>
    <dbReference type="NCBI Taxonomy" id="2954365"/>
    <lineage>
        <taxon>Bacteria</taxon>
        <taxon>Pseudomonadati</taxon>
        <taxon>Pseudomonadota</taxon>
        <taxon>Betaproteobacteria</taxon>
        <taxon>Candidatus Proximibacter</taxon>
    </lineage>
</organism>
<dbReference type="Pfam" id="PF07715">
    <property type="entry name" value="Plug"/>
    <property type="match status" value="1"/>
</dbReference>
<dbReference type="InterPro" id="IPR039426">
    <property type="entry name" value="TonB-dep_rcpt-like"/>
</dbReference>
<evidence type="ECO:0000313" key="17">
    <source>
        <dbReference type="Proteomes" id="UP000886689"/>
    </source>
</evidence>
<dbReference type="GO" id="GO:0044718">
    <property type="term" value="P:siderophore transmembrane transport"/>
    <property type="evidence" value="ECO:0007669"/>
    <property type="project" value="TreeGrafter"/>
</dbReference>
<dbReference type="InterPro" id="IPR012910">
    <property type="entry name" value="Plug_dom"/>
</dbReference>
<dbReference type="GO" id="GO:0015344">
    <property type="term" value="F:siderophore uptake transmembrane transporter activity"/>
    <property type="evidence" value="ECO:0007669"/>
    <property type="project" value="TreeGrafter"/>
</dbReference>
<reference evidence="16" key="1">
    <citation type="submission" date="2020-10" db="EMBL/GenBank/DDBJ databases">
        <title>Connecting structure to function with the recovery of over 1000 high-quality activated sludge metagenome-assembled genomes encoding full-length rRNA genes using long-read sequencing.</title>
        <authorList>
            <person name="Singleton C.M."/>
            <person name="Petriglieri F."/>
            <person name="Kristensen J.M."/>
            <person name="Kirkegaard R.H."/>
            <person name="Michaelsen T.Y."/>
            <person name="Andersen M.H."/>
            <person name="Karst S.M."/>
            <person name="Dueholm M.S."/>
            <person name="Nielsen P.H."/>
            <person name="Albertsen M."/>
        </authorList>
    </citation>
    <scope>NUCLEOTIDE SEQUENCE</scope>
    <source>
        <strain evidence="16">Hirt_18-Q3-R61-65_BATAC.395</strain>
    </source>
</reference>
<evidence type="ECO:0000313" key="16">
    <source>
        <dbReference type="EMBL" id="MBK8523153.1"/>
    </source>
</evidence>
<comment type="similarity">
    <text evidence="2 10 11">Belongs to the TonB-dependent receptor family.</text>
</comment>
<evidence type="ECO:0000256" key="2">
    <source>
        <dbReference type="ARBA" id="ARBA00009810"/>
    </source>
</evidence>
<evidence type="ECO:0000256" key="11">
    <source>
        <dbReference type="RuleBase" id="RU003357"/>
    </source>
</evidence>
<feature type="signal peptide" evidence="13">
    <location>
        <begin position="1"/>
        <end position="26"/>
    </location>
</feature>
<evidence type="ECO:0000256" key="13">
    <source>
        <dbReference type="SAM" id="SignalP"/>
    </source>
</evidence>
<comment type="caution">
    <text evidence="16">The sequence shown here is derived from an EMBL/GenBank/DDBJ whole genome shotgun (WGS) entry which is preliminary data.</text>
</comment>
<dbReference type="InterPro" id="IPR000531">
    <property type="entry name" value="Beta-barrel_TonB"/>
</dbReference>